<sequence length="567" mass="59195">MIAQATLEKYRALIDRLPGFVPPDALIRPGLPLVDDPEFLSPQALPPDPGRCAVIGVIDHAIPFAHRLLTTASGHSRVAAIWLQDAPAQDRRCDIAFGQELRGHAIDHYRLGTGARRGEAQVYRRFGVIDPARRGGVDLQRMASHGAAVTALAAGFAPGDPQGLDHPLIAVSLPDFSVADTSGSFSPLFIQAAVFYILARARALARALGQKLPVVINLSMGLTAGSLDGSALVTQLQDSVASQPDPLLGPVQFILPSGNSRQGRLRGTLAPGGTMQWHLPPDDRTPSALELWGPASPLPQPPLRLTLQRPGGSAIATQFGGPGLARLLDDTGHEAARLMLQTLPAGGDHWRQRLTLIVPPTRPAAPGAPTAPPGCWRITLCADSPGPCTIAVQRDDTLPGFRPGGRQSGLVAEGYRRRTPDGHWPEADPDNLPPGATAVRRNGTVNALATGQTQLRVGAAHGRGGQGLPPYGGLLEDGSPGDLLAPADRSANMPGLLVPASRGRALQRSSGTSLAAPRATRWLAMQLAAGADLTDRASIVAAASAQGHAGAPPVLADIGPLPWRDGL</sequence>
<dbReference type="GO" id="GO:0006508">
    <property type="term" value="P:proteolysis"/>
    <property type="evidence" value="ECO:0007669"/>
    <property type="project" value="InterPro"/>
</dbReference>
<evidence type="ECO:0000313" key="2">
    <source>
        <dbReference type="Proteomes" id="UP000529417"/>
    </source>
</evidence>
<dbReference type="AlphaFoldDB" id="A0A7Z0HZA8"/>
<dbReference type="SUPFAM" id="SSF52743">
    <property type="entry name" value="Subtilisin-like"/>
    <property type="match status" value="1"/>
</dbReference>
<dbReference type="Gene3D" id="2.60.120.1290">
    <property type="match status" value="1"/>
</dbReference>
<name>A0A7Z0HZA8_9RHOB</name>
<dbReference type="EMBL" id="JACBXS010000011">
    <property type="protein sequence ID" value="NYS24782.1"/>
    <property type="molecule type" value="Genomic_DNA"/>
</dbReference>
<dbReference type="Gene3D" id="3.40.50.200">
    <property type="entry name" value="Peptidase S8/S53 domain"/>
    <property type="match status" value="1"/>
</dbReference>
<evidence type="ECO:0000313" key="1">
    <source>
        <dbReference type="EMBL" id="NYS24782.1"/>
    </source>
</evidence>
<keyword evidence="2" id="KW-1185">Reference proteome</keyword>
<reference evidence="1 2" key="1">
    <citation type="journal article" date="2000" name="Arch. Microbiol.">
        <title>Rhodobaca bogoriensis gen. nov. and sp. nov., an alkaliphilic purple nonsulfur bacterium from African Rift Valley soda lakes.</title>
        <authorList>
            <person name="Milford A.D."/>
            <person name="Achenbach L.A."/>
            <person name="Jung D.O."/>
            <person name="Madigan M.T."/>
        </authorList>
    </citation>
    <scope>NUCLEOTIDE SEQUENCE [LARGE SCALE GENOMIC DNA]</scope>
    <source>
        <strain evidence="1 2">2376</strain>
    </source>
</reference>
<dbReference type="RefSeq" id="WP_179905485.1">
    <property type="nucleotide sequence ID" value="NZ_JACBXS010000011.1"/>
</dbReference>
<proteinExistence type="predicted"/>
<protein>
    <recommendedName>
        <fullName evidence="3">Subtilase family protein</fullName>
    </recommendedName>
</protein>
<dbReference type="GO" id="GO:0004252">
    <property type="term" value="F:serine-type endopeptidase activity"/>
    <property type="evidence" value="ECO:0007669"/>
    <property type="project" value="InterPro"/>
</dbReference>
<dbReference type="InterPro" id="IPR036852">
    <property type="entry name" value="Peptidase_S8/S53_dom_sf"/>
</dbReference>
<organism evidence="1 2">
    <name type="scientific">Rhabdonatronobacter sediminivivens</name>
    <dbReference type="NCBI Taxonomy" id="2743469"/>
    <lineage>
        <taxon>Bacteria</taxon>
        <taxon>Pseudomonadati</taxon>
        <taxon>Pseudomonadota</taxon>
        <taxon>Alphaproteobacteria</taxon>
        <taxon>Rhodobacterales</taxon>
        <taxon>Paracoccaceae</taxon>
        <taxon>Rhabdonatronobacter</taxon>
    </lineage>
</organism>
<gene>
    <name evidence="1" type="ORF">HUK65_07225</name>
</gene>
<evidence type="ECO:0008006" key="3">
    <source>
        <dbReference type="Google" id="ProtNLM"/>
    </source>
</evidence>
<dbReference type="Proteomes" id="UP000529417">
    <property type="component" value="Unassembled WGS sequence"/>
</dbReference>
<comment type="caution">
    <text evidence="1">The sequence shown here is derived from an EMBL/GenBank/DDBJ whole genome shotgun (WGS) entry which is preliminary data.</text>
</comment>
<accession>A0A7Z0HZA8</accession>